<dbReference type="PANTHER" id="PTHR11735:SF11">
    <property type="entry name" value="TRNA THREONYLCARBAMOYLADENOSINE BIOSYNTHESIS PROTEIN TSAB"/>
    <property type="match status" value="1"/>
</dbReference>
<dbReference type="GO" id="GO:0061711">
    <property type="term" value="F:tRNA N(6)-L-threonylcarbamoyladenine synthase activity"/>
    <property type="evidence" value="ECO:0007669"/>
    <property type="project" value="UniProtKB-EC"/>
</dbReference>
<dbReference type="PANTHER" id="PTHR11735">
    <property type="entry name" value="TRNA N6-ADENOSINE THREONYLCARBAMOYLTRANSFERASE"/>
    <property type="match status" value="1"/>
</dbReference>
<dbReference type="Pfam" id="PF00814">
    <property type="entry name" value="TsaD"/>
    <property type="match status" value="1"/>
</dbReference>
<dbReference type="InterPro" id="IPR000905">
    <property type="entry name" value="Gcp-like_dom"/>
</dbReference>
<dbReference type="InterPro" id="IPR022496">
    <property type="entry name" value="T6A_TsaB"/>
</dbReference>
<evidence type="ECO:0000313" key="3">
    <source>
        <dbReference type="Proteomes" id="UP001205046"/>
    </source>
</evidence>
<dbReference type="RefSeq" id="WP_260072609.1">
    <property type="nucleotide sequence ID" value="NZ_JALXMO010000005.1"/>
</dbReference>
<keyword evidence="2" id="KW-0808">Transferase</keyword>
<dbReference type="InterPro" id="IPR043129">
    <property type="entry name" value="ATPase_NBD"/>
</dbReference>
<organism evidence="2 3">
    <name type="scientific">Nesterenkonia massiliensis</name>
    <dbReference type="NCBI Taxonomy" id="1232429"/>
    <lineage>
        <taxon>Bacteria</taxon>
        <taxon>Bacillati</taxon>
        <taxon>Actinomycetota</taxon>
        <taxon>Actinomycetes</taxon>
        <taxon>Micrococcales</taxon>
        <taxon>Micrococcaceae</taxon>
        <taxon>Nesterenkonia</taxon>
    </lineage>
</organism>
<dbReference type="SUPFAM" id="SSF53067">
    <property type="entry name" value="Actin-like ATPase domain"/>
    <property type="match status" value="2"/>
</dbReference>
<dbReference type="Gene3D" id="3.30.420.40">
    <property type="match status" value="2"/>
</dbReference>
<comment type="caution">
    <text evidence="2">The sequence shown here is derived from an EMBL/GenBank/DDBJ whole genome shotgun (WGS) entry which is preliminary data.</text>
</comment>
<name>A0ABT2HP60_9MICC</name>
<feature type="domain" description="Gcp-like" evidence="1">
    <location>
        <begin position="29"/>
        <end position="155"/>
    </location>
</feature>
<evidence type="ECO:0000313" key="2">
    <source>
        <dbReference type="EMBL" id="MCT1606474.1"/>
    </source>
</evidence>
<protein>
    <submittedName>
        <fullName evidence="2">tRNA (Adenosine(37)-N6)-threonylcarbamoyltransferase complex dimerization subunit type 1 TsaB</fullName>
        <ecNumber evidence="2">2.3.1.234</ecNumber>
    </submittedName>
</protein>
<dbReference type="Proteomes" id="UP001205046">
    <property type="component" value="Unassembled WGS sequence"/>
</dbReference>
<proteinExistence type="predicted"/>
<dbReference type="EMBL" id="JALXMO010000005">
    <property type="protein sequence ID" value="MCT1606474.1"/>
    <property type="molecule type" value="Genomic_DNA"/>
</dbReference>
<reference evidence="2 3" key="1">
    <citation type="submission" date="2022-04" db="EMBL/GenBank/DDBJ databases">
        <title>Human microbiome associated bacterial genomes.</title>
        <authorList>
            <person name="Sandstrom S."/>
            <person name="Salamzade R."/>
            <person name="Kalan L.R."/>
        </authorList>
    </citation>
    <scope>NUCLEOTIDE SEQUENCE [LARGE SCALE GENOMIC DNA]</scope>
    <source>
        <strain evidence="3">p3-SID767</strain>
    </source>
</reference>
<dbReference type="NCBIfam" id="TIGR03725">
    <property type="entry name" value="T6A_YeaZ"/>
    <property type="match status" value="1"/>
</dbReference>
<keyword evidence="3" id="KW-1185">Reference proteome</keyword>
<accession>A0ABT2HP60</accession>
<dbReference type="EC" id="2.3.1.234" evidence="2"/>
<sequence>MLLSIDSSAGASVALLGPEGVIASRRTSATNTHAEWLAPAVQEVLSQAVLSQADLNQAGVTVKELTGVVVGVGPGPFTGLRVGLALAHSLAEAWGLPLHGVCSLDAPAYRLVRTAGDDTPKEFLVATDARRHEIYWARYRSAQEAAVMLDGPHVSAADQAPALPVVGAGAGLYPEQLHPVALDADVATWLPDAADLAMVAAAAGEGALRDPYPLYLRESDAQVPQQMRGR</sequence>
<evidence type="ECO:0000259" key="1">
    <source>
        <dbReference type="Pfam" id="PF00814"/>
    </source>
</evidence>
<keyword evidence="2" id="KW-0012">Acyltransferase</keyword>
<gene>
    <name evidence="2" type="primary">tsaB</name>
    <name evidence="2" type="ORF">M3B43_03860</name>
</gene>